<accession>A0A448WUU0</accession>
<dbReference type="AlphaFoldDB" id="A0A448WUU0"/>
<sequence length="113" mass="12688">MTCLRELYVRNSAVRCLRFFSGQLGSEVADPTCDGLLASNVNQITEATRQRWPPGSMNGLIRIWRFGCSTPVHETGTSFRDLSSQQVGKPSRSQAKRILSLFISNFGIFWSED</sequence>
<evidence type="ECO:0000313" key="1">
    <source>
        <dbReference type="EMBL" id="VEL20821.1"/>
    </source>
</evidence>
<organism evidence="1 2">
    <name type="scientific">Protopolystoma xenopodis</name>
    <dbReference type="NCBI Taxonomy" id="117903"/>
    <lineage>
        <taxon>Eukaryota</taxon>
        <taxon>Metazoa</taxon>
        <taxon>Spiralia</taxon>
        <taxon>Lophotrochozoa</taxon>
        <taxon>Platyhelminthes</taxon>
        <taxon>Monogenea</taxon>
        <taxon>Polyopisthocotylea</taxon>
        <taxon>Polystomatidea</taxon>
        <taxon>Polystomatidae</taxon>
        <taxon>Protopolystoma</taxon>
    </lineage>
</organism>
<comment type="caution">
    <text evidence="1">The sequence shown here is derived from an EMBL/GenBank/DDBJ whole genome shotgun (WGS) entry which is preliminary data.</text>
</comment>
<dbReference type="Proteomes" id="UP000784294">
    <property type="component" value="Unassembled WGS sequence"/>
</dbReference>
<gene>
    <name evidence="1" type="ORF">PXEA_LOCUS14261</name>
</gene>
<protein>
    <submittedName>
        <fullName evidence="1">Uncharacterized protein</fullName>
    </submittedName>
</protein>
<proteinExistence type="predicted"/>
<keyword evidence="2" id="KW-1185">Reference proteome</keyword>
<name>A0A448WUU0_9PLAT</name>
<reference evidence="1" key="1">
    <citation type="submission" date="2018-11" db="EMBL/GenBank/DDBJ databases">
        <authorList>
            <consortium name="Pathogen Informatics"/>
        </authorList>
    </citation>
    <scope>NUCLEOTIDE SEQUENCE</scope>
</reference>
<evidence type="ECO:0000313" key="2">
    <source>
        <dbReference type="Proteomes" id="UP000784294"/>
    </source>
</evidence>
<dbReference type="EMBL" id="CAAALY010048166">
    <property type="protein sequence ID" value="VEL20821.1"/>
    <property type="molecule type" value="Genomic_DNA"/>
</dbReference>